<gene>
    <name evidence="2" type="ORF">DERF_008372</name>
</gene>
<accession>A0A922I5I8</accession>
<dbReference type="Proteomes" id="UP000790347">
    <property type="component" value="Unassembled WGS sequence"/>
</dbReference>
<name>A0A922I5I8_DERFA</name>
<organism evidence="2 3">
    <name type="scientific">Dermatophagoides farinae</name>
    <name type="common">American house dust mite</name>
    <dbReference type="NCBI Taxonomy" id="6954"/>
    <lineage>
        <taxon>Eukaryota</taxon>
        <taxon>Metazoa</taxon>
        <taxon>Ecdysozoa</taxon>
        <taxon>Arthropoda</taxon>
        <taxon>Chelicerata</taxon>
        <taxon>Arachnida</taxon>
        <taxon>Acari</taxon>
        <taxon>Acariformes</taxon>
        <taxon>Sarcoptiformes</taxon>
        <taxon>Astigmata</taxon>
        <taxon>Psoroptidia</taxon>
        <taxon>Analgoidea</taxon>
        <taxon>Pyroglyphidae</taxon>
        <taxon>Dermatophagoidinae</taxon>
        <taxon>Dermatophagoides</taxon>
    </lineage>
</organism>
<reference evidence="2" key="1">
    <citation type="submission" date="2013-05" db="EMBL/GenBank/DDBJ databases">
        <authorList>
            <person name="Yim A.K.Y."/>
            <person name="Chan T.F."/>
            <person name="Ji K.M."/>
            <person name="Liu X.Y."/>
            <person name="Zhou J.W."/>
            <person name="Li R.Q."/>
            <person name="Yang K.Y."/>
            <person name="Li J."/>
            <person name="Li M."/>
            <person name="Law P.T.W."/>
            <person name="Wu Y.L."/>
            <person name="Cai Z.L."/>
            <person name="Qin H."/>
            <person name="Bao Y."/>
            <person name="Leung R.K.K."/>
            <person name="Ng P.K.S."/>
            <person name="Zou J."/>
            <person name="Zhong X.J."/>
            <person name="Ran P.X."/>
            <person name="Zhong N.S."/>
            <person name="Liu Z.G."/>
            <person name="Tsui S.K.W."/>
        </authorList>
    </citation>
    <scope>NUCLEOTIDE SEQUENCE</scope>
    <source>
        <strain evidence="2">Derf</strain>
        <tissue evidence="2">Whole organism</tissue>
    </source>
</reference>
<evidence type="ECO:0000313" key="3">
    <source>
        <dbReference type="Proteomes" id="UP000790347"/>
    </source>
</evidence>
<dbReference type="EMBL" id="ASGP02000003">
    <property type="protein sequence ID" value="KAH9517730.1"/>
    <property type="molecule type" value="Genomic_DNA"/>
</dbReference>
<feature type="compositionally biased region" description="Pro residues" evidence="1">
    <location>
        <begin position="17"/>
        <end position="27"/>
    </location>
</feature>
<keyword evidence="3" id="KW-1185">Reference proteome</keyword>
<reference evidence="2" key="2">
    <citation type="journal article" date="2022" name="Res Sq">
        <title>Comparative Genomics Reveals Insights into the Divergent Evolution of Astigmatic Mites and Household Pest Adaptations.</title>
        <authorList>
            <person name="Xiong Q."/>
            <person name="Wan A.T.-Y."/>
            <person name="Liu X.-Y."/>
            <person name="Fung C.S.-H."/>
            <person name="Xiao X."/>
            <person name="Malainual N."/>
            <person name="Hou J."/>
            <person name="Wang L."/>
            <person name="Wang M."/>
            <person name="Yang K."/>
            <person name="Cui Y."/>
            <person name="Leung E."/>
            <person name="Nong W."/>
            <person name="Shin S.-K."/>
            <person name="Au S."/>
            <person name="Jeong K.Y."/>
            <person name="Chew F.T."/>
            <person name="Hui J."/>
            <person name="Leung T.F."/>
            <person name="Tungtrongchitr A."/>
            <person name="Zhong N."/>
            <person name="Liu Z."/>
            <person name="Tsui S."/>
        </authorList>
    </citation>
    <scope>NUCLEOTIDE SEQUENCE</scope>
    <source>
        <strain evidence="2">Derf</strain>
        <tissue evidence="2">Whole organism</tissue>
    </source>
</reference>
<feature type="region of interest" description="Disordered" evidence="1">
    <location>
        <begin position="1"/>
        <end position="27"/>
    </location>
</feature>
<evidence type="ECO:0000256" key="1">
    <source>
        <dbReference type="SAM" id="MobiDB-lite"/>
    </source>
</evidence>
<comment type="caution">
    <text evidence="2">The sequence shown here is derived from an EMBL/GenBank/DDBJ whole genome shotgun (WGS) entry which is preliminary data.</text>
</comment>
<protein>
    <submittedName>
        <fullName evidence="2">Uncharacterized protein</fullName>
    </submittedName>
</protein>
<dbReference type="AlphaFoldDB" id="A0A922I5I8"/>
<evidence type="ECO:0000313" key="2">
    <source>
        <dbReference type="EMBL" id="KAH9517730.1"/>
    </source>
</evidence>
<sequence>MINPSYITRPYGFRSPPSTPPPPPLPPNSCQCTNYHHQIMNHKTNNQSPFYNVQFV</sequence>
<proteinExistence type="predicted"/>